<dbReference type="Gene3D" id="3.40.50.360">
    <property type="match status" value="1"/>
</dbReference>
<organism evidence="4 5">
    <name type="scientific">Eubacterium ruminantium</name>
    <dbReference type="NCBI Taxonomy" id="42322"/>
    <lineage>
        <taxon>Bacteria</taxon>
        <taxon>Bacillati</taxon>
        <taxon>Bacillota</taxon>
        <taxon>Clostridia</taxon>
        <taxon>Eubacteriales</taxon>
        <taxon>Eubacteriaceae</taxon>
        <taxon>Eubacterium</taxon>
    </lineage>
</organism>
<name>A0A1T4MNW2_9FIRM</name>
<evidence type="ECO:0000256" key="2">
    <source>
        <dbReference type="ARBA" id="ARBA00022643"/>
    </source>
</evidence>
<dbReference type="PANTHER" id="PTHR43278:SF4">
    <property type="entry name" value="NAD(P)H-DEPENDENT FMN-CONTAINING OXIDOREDUCTASE YWQN-RELATED"/>
    <property type="match status" value="1"/>
</dbReference>
<dbReference type="SUPFAM" id="SSF52218">
    <property type="entry name" value="Flavoproteins"/>
    <property type="match status" value="1"/>
</dbReference>
<feature type="domain" description="NADPH-dependent FMN reductase-like" evidence="3">
    <location>
        <begin position="3"/>
        <end position="150"/>
    </location>
</feature>
<reference evidence="4 5" key="1">
    <citation type="submission" date="2017-02" db="EMBL/GenBank/DDBJ databases">
        <authorList>
            <person name="Peterson S.W."/>
        </authorList>
    </citation>
    <scope>NUCLEOTIDE SEQUENCE [LARGE SCALE GENOMIC DNA]</scope>
    <source>
        <strain evidence="4 5">ATCC 17233</strain>
    </source>
</reference>
<accession>A0A1T4MNW2</accession>
<dbReference type="Pfam" id="PF03358">
    <property type="entry name" value="FMN_red"/>
    <property type="match status" value="1"/>
</dbReference>
<dbReference type="Proteomes" id="UP000189857">
    <property type="component" value="Unassembled WGS sequence"/>
</dbReference>
<keyword evidence="5" id="KW-1185">Reference proteome</keyword>
<dbReference type="AlphaFoldDB" id="A0A1T4MNW2"/>
<dbReference type="InterPro" id="IPR051796">
    <property type="entry name" value="ISF_SsuE-like"/>
</dbReference>
<keyword evidence="1" id="KW-0285">Flavoprotein</keyword>
<keyword evidence="2" id="KW-0288">FMN</keyword>
<dbReference type="EMBL" id="FUXA01000007">
    <property type="protein sequence ID" value="SJZ68408.1"/>
    <property type="molecule type" value="Genomic_DNA"/>
</dbReference>
<dbReference type="PANTHER" id="PTHR43278">
    <property type="entry name" value="NAD(P)H-DEPENDENT FMN-CONTAINING OXIDOREDUCTASE YWQN-RELATED"/>
    <property type="match status" value="1"/>
</dbReference>
<dbReference type="InterPro" id="IPR005025">
    <property type="entry name" value="FMN_Rdtase-like_dom"/>
</dbReference>
<evidence type="ECO:0000313" key="5">
    <source>
        <dbReference type="Proteomes" id="UP000189857"/>
    </source>
</evidence>
<dbReference type="OrthoDB" id="9790975at2"/>
<dbReference type="GO" id="GO:0016491">
    <property type="term" value="F:oxidoreductase activity"/>
    <property type="evidence" value="ECO:0007669"/>
    <property type="project" value="InterPro"/>
</dbReference>
<evidence type="ECO:0000256" key="1">
    <source>
        <dbReference type="ARBA" id="ARBA00022630"/>
    </source>
</evidence>
<dbReference type="RefSeq" id="WP_078787134.1">
    <property type="nucleotide sequence ID" value="NZ_FMTO01000006.1"/>
</dbReference>
<protein>
    <submittedName>
        <fullName evidence="4">Multimeric flavodoxin WrbA</fullName>
    </submittedName>
</protein>
<proteinExistence type="predicted"/>
<gene>
    <name evidence="4" type="ORF">SAMN02745110_01295</name>
</gene>
<evidence type="ECO:0000259" key="3">
    <source>
        <dbReference type="Pfam" id="PF03358"/>
    </source>
</evidence>
<dbReference type="InterPro" id="IPR029039">
    <property type="entry name" value="Flavoprotein-like_sf"/>
</dbReference>
<evidence type="ECO:0000313" key="4">
    <source>
        <dbReference type="EMBL" id="SJZ68408.1"/>
    </source>
</evidence>
<sequence>MAKVLFINGSPHANGCTATAFQEMIDIFTAEGVETEIIQIGNKAVRGCIACETCRKNKKCVFDDIVNETVPKFMEADGVVIGSPVYYGSPNGNLLSFLDRLFYSTSFSKHMKVGASVVSCRRGGNTATYDVLNKYFAISGMPIASSTYWNQVHGHTSADVKKDLEGLQTMRNLARNMVFMMKAFEDAKSKYGLPEVESSVFTSFPDGK</sequence>